<dbReference type="AlphaFoldDB" id="A0A542EFA7"/>
<proteinExistence type="predicted"/>
<evidence type="ECO:0000313" key="3">
    <source>
        <dbReference type="EMBL" id="TQJ14013.1"/>
    </source>
</evidence>
<reference evidence="3 4" key="1">
    <citation type="submission" date="2019-06" db="EMBL/GenBank/DDBJ databases">
        <title>Sequencing the genomes of 1000 actinobacteria strains.</title>
        <authorList>
            <person name="Klenk H.-P."/>
        </authorList>
    </citation>
    <scope>NUCLEOTIDE SEQUENCE [LARGE SCALE GENOMIC DNA]</scope>
    <source>
        <strain evidence="3 4">DSM 19828</strain>
    </source>
</reference>
<dbReference type="PANTHER" id="PTHR43460:SF1">
    <property type="entry name" value="METHYLTRANSFERASE TYPE 11 DOMAIN-CONTAINING PROTEIN"/>
    <property type="match status" value="1"/>
</dbReference>
<sequence>MEEQLLERWRAEERDQPEGWDFSSLDDRMTESQEPWDLDAQYRQALGNAQHVLDMGTGGGEYLLRFADLLPADTTATEGWQPNISVAQRNLAPHGIEVIEYGAPDEDVDSVRMPFADDRFDLVLNRHESYSPHELARVIAPGGTVLTQQVGGDECAEIGGWFGQAAALPHVNFAQFREELQDAGFSAVDGAEHVGVYTFEDVAALLAYLQLVPWETPDDFSVDRYQDRLLDLHRRSSGGPITMTRKRFWLKGVRQ</sequence>
<comment type="caution">
    <text evidence="3">The sequence shown here is derived from an EMBL/GenBank/DDBJ whole genome shotgun (WGS) entry which is preliminary data.</text>
</comment>
<dbReference type="RefSeq" id="WP_246092355.1">
    <property type="nucleotide sequence ID" value="NZ_BAABCI010000002.1"/>
</dbReference>
<dbReference type="Gene3D" id="3.40.50.150">
    <property type="entry name" value="Vaccinia Virus protein VP39"/>
    <property type="match status" value="1"/>
</dbReference>
<name>A0A542EFA7_9MICO</name>
<dbReference type="GO" id="GO:0032259">
    <property type="term" value="P:methylation"/>
    <property type="evidence" value="ECO:0007669"/>
    <property type="project" value="UniProtKB-KW"/>
</dbReference>
<dbReference type="Pfam" id="PF13649">
    <property type="entry name" value="Methyltransf_25"/>
    <property type="match status" value="1"/>
</dbReference>
<gene>
    <name evidence="3" type="ORF">FB459_1455</name>
</gene>
<keyword evidence="3" id="KW-0489">Methyltransferase</keyword>
<evidence type="ECO:0000256" key="1">
    <source>
        <dbReference type="SAM" id="MobiDB-lite"/>
    </source>
</evidence>
<keyword evidence="3" id="KW-0808">Transferase</keyword>
<organism evidence="3 4">
    <name type="scientific">Yimella lutea</name>
    <dbReference type="NCBI Taxonomy" id="587872"/>
    <lineage>
        <taxon>Bacteria</taxon>
        <taxon>Bacillati</taxon>
        <taxon>Actinomycetota</taxon>
        <taxon>Actinomycetes</taxon>
        <taxon>Micrococcales</taxon>
        <taxon>Dermacoccaceae</taxon>
        <taxon>Yimella</taxon>
    </lineage>
</organism>
<dbReference type="InterPro" id="IPR052939">
    <property type="entry name" value="23S_rRNA_MeTrnsfrase_RlmA"/>
</dbReference>
<keyword evidence="4" id="KW-1185">Reference proteome</keyword>
<accession>A0A542EFA7</accession>
<feature type="compositionally biased region" description="Basic and acidic residues" evidence="1">
    <location>
        <begin position="1"/>
        <end position="17"/>
    </location>
</feature>
<dbReference type="GO" id="GO:0008168">
    <property type="term" value="F:methyltransferase activity"/>
    <property type="evidence" value="ECO:0007669"/>
    <property type="project" value="UniProtKB-KW"/>
</dbReference>
<dbReference type="InterPro" id="IPR029063">
    <property type="entry name" value="SAM-dependent_MTases_sf"/>
</dbReference>
<protein>
    <submittedName>
        <fullName evidence="3">Methyltransferase family protein</fullName>
    </submittedName>
</protein>
<feature type="domain" description="Methyltransferase" evidence="2">
    <location>
        <begin position="52"/>
        <end position="143"/>
    </location>
</feature>
<dbReference type="SUPFAM" id="SSF53335">
    <property type="entry name" value="S-adenosyl-L-methionine-dependent methyltransferases"/>
    <property type="match status" value="1"/>
</dbReference>
<dbReference type="EMBL" id="VFMO01000001">
    <property type="protein sequence ID" value="TQJ14013.1"/>
    <property type="molecule type" value="Genomic_DNA"/>
</dbReference>
<dbReference type="InterPro" id="IPR041698">
    <property type="entry name" value="Methyltransf_25"/>
</dbReference>
<feature type="region of interest" description="Disordered" evidence="1">
    <location>
        <begin position="1"/>
        <end position="25"/>
    </location>
</feature>
<dbReference type="PANTHER" id="PTHR43460">
    <property type="entry name" value="METHYLTRANSFERASE"/>
    <property type="match status" value="1"/>
</dbReference>
<evidence type="ECO:0000313" key="4">
    <source>
        <dbReference type="Proteomes" id="UP000320806"/>
    </source>
</evidence>
<dbReference type="CDD" id="cd02440">
    <property type="entry name" value="AdoMet_MTases"/>
    <property type="match status" value="1"/>
</dbReference>
<dbReference type="Proteomes" id="UP000320806">
    <property type="component" value="Unassembled WGS sequence"/>
</dbReference>
<evidence type="ECO:0000259" key="2">
    <source>
        <dbReference type="Pfam" id="PF13649"/>
    </source>
</evidence>